<dbReference type="GO" id="GO:0016020">
    <property type="term" value="C:membrane"/>
    <property type="evidence" value="ECO:0007669"/>
    <property type="project" value="UniProtKB-SubCell"/>
</dbReference>
<keyword evidence="4 6" id="KW-0472">Membrane</keyword>
<feature type="transmembrane region" description="Helical" evidence="6">
    <location>
        <begin position="68"/>
        <end position="87"/>
    </location>
</feature>
<proteinExistence type="predicted"/>
<dbReference type="PANTHER" id="PTHR36926">
    <property type="entry name" value="COLICIN V PRODUCTION PROTEIN"/>
    <property type="match status" value="1"/>
</dbReference>
<feature type="compositionally biased region" description="Low complexity" evidence="5">
    <location>
        <begin position="179"/>
        <end position="197"/>
    </location>
</feature>
<accession>A0A9W6J1L2</accession>
<feature type="region of interest" description="Disordered" evidence="5">
    <location>
        <begin position="169"/>
        <end position="222"/>
    </location>
</feature>
<evidence type="ECO:0000256" key="3">
    <source>
        <dbReference type="ARBA" id="ARBA00022989"/>
    </source>
</evidence>
<gene>
    <name evidence="7" type="ORF">GCM10008179_12330</name>
</gene>
<sequence length="222" mass="23786">MTITLLDLILLAVMLVSAALAMVRGFTREVLSIASWVAAAAATVFFFEPARAIAREHIHFNPPQIADVVAAGSIFIVVLLVVSFITMKISDAILDSRVGPIDRILGFVFGAARGLLLVVVAFMFFTWLVPEKGQPEWFRTAQSKPFLQDAGDKLLALLPEDPESTILQKLKRRDGAGGDAANPAAPATPDAAAPAPDESQDVSPADKQGLDKLLEQDGKPKQ</sequence>
<dbReference type="AlphaFoldDB" id="A0A9W6J1L2"/>
<dbReference type="InterPro" id="IPR003825">
    <property type="entry name" value="Colicin-V_CvpA"/>
</dbReference>
<evidence type="ECO:0000313" key="8">
    <source>
        <dbReference type="Proteomes" id="UP001143372"/>
    </source>
</evidence>
<protein>
    <recommendedName>
        <fullName evidence="9">CvpA family protein</fullName>
    </recommendedName>
</protein>
<dbReference type="EMBL" id="BSFI01000006">
    <property type="protein sequence ID" value="GLK67595.1"/>
    <property type="molecule type" value="Genomic_DNA"/>
</dbReference>
<evidence type="ECO:0000256" key="1">
    <source>
        <dbReference type="ARBA" id="ARBA00004141"/>
    </source>
</evidence>
<dbReference type="PANTHER" id="PTHR36926:SF1">
    <property type="entry name" value="COLICIN V PRODUCTION PROTEIN"/>
    <property type="match status" value="1"/>
</dbReference>
<keyword evidence="8" id="KW-1185">Reference proteome</keyword>
<feature type="transmembrane region" description="Helical" evidence="6">
    <location>
        <begin position="31"/>
        <end position="47"/>
    </location>
</feature>
<name>A0A9W6J1L2_9HYPH</name>
<evidence type="ECO:0000256" key="6">
    <source>
        <dbReference type="SAM" id="Phobius"/>
    </source>
</evidence>
<feature type="compositionally biased region" description="Basic and acidic residues" evidence="5">
    <location>
        <begin position="208"/>
        <end position="222"/>
    </location>
</feature>
<dbReference type="GO" id="GO:0009403">
    <property type="term" value="P:toxin biosynthetic process"/>
    <property type="evidence" value="ECO:0007669"/>
    <property type="project" value="InterPro"/>
</dbReference>
<dbReference type="Proteomes" id="UP001143372">
    <property type="component" value="Unassembled WGS sequence"/>
</dbReference>
<evidence type="ECO:0000256" key="2">
    <source>
        <dbReference type="ARBA" id="ARBA00022692"/>
    </source>
</evidence>
<evidence type="ECO:0000313" key="7">
    <source>
        <dbReference type="EMBL" id="GLK67595.1"/>
    </source>
</evidence>
<dbReference type="InterPro" id="IPR052719">
    <property type="entry name" value="CvpA-like"/>
</dbReference>
<organism evidence="7 8">
    <name type="scientific">Hansschlegelia plantiphila</name>
    <dbReference type="NCBI Taxonomy" id="374655"/>
    <lineage>
        <taxon>Bacteria</taxon>
        <taxon>Pseudomonadati</taxon>
        <taxon>Pseudomonadota</taxon>
        <taxon>Alphaproteobacteria</taxon>
        <taxon>Hyphomicrobiales</taxon>
        <taxon>Methylopilaceae</taxon>
        <taxon>Hansschlegelia</taxon>
    </lineage>
</organism>
<keyword evidence="2 6" id="KW-0812">Transmembrane</keyword>
<dbReference type="RefSeq" id="WP_271167841.1">
    <property type="nucleotide sequence ID" value="NZ_BSFI01000006.1"/>
</dbReference>
<reference evidence="7" key="2">
    <citation type="submission" date="2023-01" db="EMBL/GenBank/DDBJ databases">
        <authorList>
            <person name="Sun Q."/>
            <person name="Evtushenko L."/>
        </authorList>
    </citation>
    <scope>NUCLEOTIDE SEQUENCE</scope>
    <source>
        <strain evidence="7">VKM B-2347</strain>
    </source>
</reference>
<keyword evidence="3 6" id="KW-1133">Transmembrane helix</keyword>
<reference evidence="7" key="1">
    <citation type="journal article" date="2014" name="Int. J. Syst. Evol. Microbiol.">
        <title>Complete genome sequence of Corynebacterium casei LMG S-19264T (=DSM 44701T), isolated from a smear-ripened cheese.</title>
        <authorList>
            <consortium name="US DOE Joint Genome Institute (JGI-PGF)"/>
            <person name="Walter F."/>
            <person name="Albersmeier A."/>
            <person name="Kalinowski J."/>
            <person name="Ruckert C."/>
        </authorList>
    </citation>
    <scope>NUCLEOTIDE SEQUENCE</scope>
    <source>
        <strain evidence="7">VKM B-2347</strain>
    </source>
</reference>
<feature type="transmembrane region" description="Helical" evidence="6">
    <location>
        <begin position="107"/>
        <end position="129"/>
    </location>
</feature>
<comment type="caution">
    <text evidence="7">The sequence shown here is derived from an EMBL/GenBank/DDBJ whole genome shotgun (WGS) entry which is preliminary data.</text>
</comment>
<comment type="subcellular location">
    <subcellularLocation>
        <location evidence="1">Membrane</location>
        <topology evidence="1">Multi-pass membrane protein</topology>
    </subcellularLocation>
</comment>
<evidence type="ECO:0000256" key="5">
    <source>
        <dbReference type="SAM" id="MobiDB-lite"/>
    </source>
</evidence>
<evidence type="ECO:0008006" key="9">
    <source>
        <dbReference type="Google" id="ProtNLM"/>
    </source>
</evidence>
<evidence type="ECO:0000256" key="4">
    <source>
        <dbReference type="ARBA" id="ARBA00023136"/>
    </source>
</evidence>
<dbReference type="Pfam" id="PF02674">
    <property type="entry name" value="Colicin_V"/>
    <property type="match status" value="1"/>
</dbReference>